<keyword evidence="2" id="KW-0479">Metal-binding</keyword>
<dbReference type="InterPro" id="IPR037278">
    <property type="entry name" value="ARFGAP/RecO"/>
</dbReference>
<dbReference type="InterPro" id="IPR044732">
    <property type="entry name" value="ArfGAP_SMAP1-like"/>
</dbReference>
<sequence>MTTRSQRDKEKKQQEEFQSILRRLLLEEDNKYCADCDAKGPRWASWNIGVFLCIRCAGIHRNLGVHISKVKSVNLDTWTEKQITSIEGLGNRTCRKVYEASLPASFRRPQTDSALEHFIRAKYEQKKYTDKELEKQLQAVSCVCSFICLGFMPVFSTQCTFIKIKKRNFLSSPKFSPVF</sequence>
<keyword evidence="6" id="KW-0472">Membrane</keyword>
<dbReference type="InterPro" id="IPR051718">
    <property type="entry name" value="ARF_GTPase-activating"/>
</dbReference>
<dbReference type="SUPFAM" id="SSF57863">
    <property type="entry name" value="ArfGap/RecO-like zinc finger"/>
    <property type="match status" value="1"/>
</dbReference>
<evidence type="ECO:0000256" key="1">
    <source>
        <dbReference type="ARBA" id="ARBA00022468"/>
    </source>
</evidence>
<dbReference type="GO" id="GO:0008270">
    <property type="term" value="F:zinc ion binding"/>
    <property type="evidence" value="ECO:0007669"/>
    <property type="project" value="UniProtKB-KW"/>
</dbReference>
<dbReference type="PANTHER" id="PTHR45705">
    <property type="entry name" value="FI20236P1"/>
    <property type="match status" value="1"/>
</dbReference>
<protein>
    <submittedName>
        <fullName evidence="8">Stromal membrane-associated protein 2</fullName>
    </submittedName>
</protein>
<keyword evidence="6" id="KW-1133">Transmembrane helix</keyword>
<keyword evidence="1" id="KW-0343">GTPase activation</keyword>
<evidence type="ECO:0000256" key="2">
    <source>
        <dbReference type="ARBA" id="ARBA00022723"/>
    </source>
</evidence>
<keyword evidence="9" id="KW-1185">Reference proteome</keyword>
<dbReference type="EMBL" id="JAIZAY010000011">
    <property type="protein sequence ID" value="KAJ8032815.1"/>
    <property type="molecule type" value="Genomic_DNA"/>
</dbReference>
<dbReference type="CDD" id="cd08839">
    <property type="entry name" value="ArfGap_SMAP"/>
    <property type="match status" value="1"/>
</dbReference>
<gene>
    <name evidence="8" type="ORF">HOLleu_22871</name>
</gene>
<name>A0A9Q1BU45_HOLLE</name>
<dbReference type="InterPro" id="IPR038508">
    <property type="entry name" value="ArfGAP_dom_sf"/>
</dbReference>
<keyword evidence="3 5" id="KW-0863">Zinc-finger</keyword>
<dbReference type="Pfam" id="PF01412">
    <property type="entry name" value="ArfGap"/>
    <property type="match status" value="1"/>
</dbReference>
<reference evidence="8" key="1">
    <citation type="submission" date="2021-10" db="EMBL/GenBank/DDBJ databases">
        <title>Tropical sea cucumber genome reveals ecological adaptation and Cuvierian tubules defense mechanism.</title>
        <authorList>
            <person name="Chen T."/>
        </authorList>
    </citation>
    <scope>NUCLEOTIDE SEQUENCE</scope>
    <source>
        <strain evidence="8">Nanhai2018</strain>
        <tissue evidence="8">Muscle</tissue>
    </source>
</reference>
<evidence type="ECO:0000256" key="6">
    <source>
        <dbReference type="SAM" id="Phobius"/>
    </source>
</evidence>
<feature type="domain" description="Arf-GAP" evidence="7">
    <location>
        <begin position="18"/>
        <end position="136"/>
    </location>
</feature>
<dbReference type="PROSITE" id="PS50115">
    <property type="entry name" value="ARFGAP"/>
    <property type="match status" value="1"/>
</dbReference>
<dbReference type="GO" id="GO:0005096">
    <property type="term" value="F:GTPase activator activity"/>
    <property type="evidence" value="ECO:0007669"/>
    <property type="project" value="UniProtKB-KW"/>
</dbReference>
<dbReference type="PANTHER" id="PTHR45705:SF1">
    <property type="entry name" value="FI20236P1"/>
    <property type="match status" value="1"/>
</dbReference>
<dbReference type="InterPro" id="IPR001164">
    <property type="entry name" value="ArfGAP_dom"/>
</dbReference>
<keyword evidence="6" id="KW-0812">Transmembrane</keyword>
<evidence type="ECO:0000313" key="9">
    <source>
        <dbReference type="Proteomes" id="UP001152320"/>
    </source>
</evidence>
<dbReference type="Gene3D" id="1.10.220.150">
    <property type="entry name" value="Arf GTPase activating protein"/>
    <property type="match status" value="1"/>
</dbReference>
<dbReference type="OrthoDB" id="73919at2759"/>
<dbReference type="AlphaFoldDB" id="A0A9Q1BU45"/>
<evidence type="ECO:0000256" key="4">
    <source>
        <dbReference type="ARBA" id="ARBA00022833"/>
    </source>
</evidence>
<proteinExistence type="predicted"/>
<feature type="transmembrane region" description="Helical" evidence="6">
    <location>
        <begin position="137"/>
        <end position="155"/>
    </location>
</feature>
<evidence type="ECO:0000259" key="7">
    <source>
        <dbReference type="PROSITE" id="PS50115"/>
    </source>
</evidence>
<dbReference type="SMART" id="SM00105">
    <property type="entry name" value="ArfGap"/>
    <property type="match status" value="1"/>
</dbReference>
<accession>A0A9Q1BU45</accession>
<evidence type="ECO:0000256" key="5">
    <source>
        <dbReference type="PROSITE-ProRule" id="PRU00288"/>
    </source>
</evidence>
<organism evidence="8 9">
    <name type="scientific">Holothuria leucospilota</name>
    <name type="common">Black long sea cucumber</name>
    <name type="synonym">Mertensiothuria leucospilota</name>
    <dbReference type="NCBI Taxonomy" id="206669"/>
    <lineage>
        <taxon>Eukaryota</taxon>
        <taxon>Metazoa</taxon>
        <taxon>Echinodermata</taxon>
        <taxon>Eleutherozoa</taxon>
        <taxon>Echinozoa</taxon>
        <taxon>Holothuroidea</taxon>
        <taxon>Aspidochirotacea</taxon>
        <taxon>Aspidochirotida</taxon>
        <taxon>Holothuriidae</taxon>
        <taxon>Holothuria</taxon>
    </lineage>
</organism>
<dbReference type="FunFam" id="1.10.220.150:FF:000009">
    <property type="entry name" value="stromal membrane-associated protein 1 isoform X1"/>
    <property type="match status" value="1"/>
</dbReference>
<keyword evidence="4" id="KW-0862">Zinc</keyword>
<dbReference type="GO" id="GO:0005737">
    <property type="term" value="C:cytoplasm"/>
    <property type="evidence" value="ECO:0007669"/>
    <property type="project" value="TreeGrafter"/>
</dbReference>
<dbReference type="PRINTS" id="PR00405">
    <property type="entry name" value="REVINTRACTNG"/>
</dbReference>
<evidence type="ECO:0000256" key="3">
    <source>
        <dbReference type="ARBA" id="ARBA00022771"/>
    </source>
</evidence>
<comment type="caution">
    <text evidence="8">The sequence shown here is derived from an EMBL/GenBank/DDBJ whole genome shotgun (WGS) entry which is preliminary data.</text>
</comment>
<evidence type="ECO:0000313" key="8">
    <source>
        <dbReference type="EMBL" id="KAJ8032815.1"/>
    </source>
</evidence>
<dbReference type="Proteomes" id="UP001152320">
    <property type="component" value="Chromosome 11"/>
</dbReference>